<evidence type="ECO:0000313" key="1">
    <source>
        <dbReference type="EMBL" id="BAE90007.1"/>
    </source>
</evidence>
<reference evidence="2" key="3">
    <citation type="submission" date="2025-05" db="UniProtKB">
        <authorList>
            <consortium name="Ensembl"/>
        </authorList>
    </citation>
    <scope>IDENTIFICATION</scope>
</reference>
<dbReference type="Proteomes" id="UP000233100">
    <property type="component" value="Chromosome 20"/>
</dbReference>
<dbReference type="STRING" id="9541.ENSMFAP00000018535"/>
<accession>I7GCT7</accession>
<dbReference type="Ensembl" id="ENSMFAT00000069080.2">
    <property type="protein sequence ID" value="ENSMFAP00000018535.2"/>
    <property type="gene ID" value="ENSMFAG00000032326.2"/>
</dbReference>
<dbReference type="VEuPathDB" id="HostDB:ENSMFAG00000032326"/>
<accession>A0A2K5V1H8</accession>
<evidence type="ECO:0000313" key="2">
    <source>
        <dbReference type="Ensembl" id="ENSMFAP00000018535.2"/>
    </source>
</evidence>
<dbReference type="GeneTree" id="ENSGT00490000043404"/>
<dbReference type="Bgee" id="ENSMFAG00000032326">
    <property type="expression patterns" value="Expressed in pituitary gland and 13 other cell types or tissues"/>
</dbReference>
<dbReference type="GO" id="GO:0008233">
    <property type="term" value="F:peptidase activity"/>
    <property type="evidence" value="ECO:0007669"/>
    <property type="project" value="UniProtKB-KW"/>
</dbReference>
<dbReference type="AlphaFoldDB" id="I7GCT7"/>
<keyword evidence="1" id="KW-0378">Hydrolase</keyword>
<keyword evidence="1" id="KW-0645">Protease</keyword>
<name>I7GCT7_MACFA</name>
<organism evidence="1">
    <name type="scientific">Macaca fascicularis</name>
    <name type="common">Crab-eating macaque</name>
    <name type="synonym">Cynomolgus monkey</name>
    <dbReference type="NCBI Taxonomy" id="9541"/>
    <lineage>
        <taxon>Eukaryota</taxon>
        <taxon>Metazoa</taxon>
        <taxon>Chordata</taxon>
        <taxon>Craniata</taxon>
        <taxon>Vertebrata</taxon>
        <taxon>Euteleostomi</taxon>
        <taxon>Mammalia</taxon>
        <taxon>Eutheria</taxon>
        <taxon>Euarchontoglires</taxon>
        <taxon>Primates</taxon>
        <taxon>Haplorrhini</taxon>
        <taxon>Catarrhini</taxon>
        <taxon>Cercopithecidae</taxon>
        <taxon>Cercopithecinae</taxon>
        <taxon>Macaca</taxon>
    </lineage>
</organism>
<reference evidence="1" key="1">
    <citation type="journal article" date="2007" name="PLoS Biol.">
        <title>Rate of evolution in brain-expressed genes in humans and other primates.</title>
        <authorList>
            <person name="Wang H.-Y."/>
            <person name="Chien H.-C."/>
            <person name="Osada N."/>
            <person name="Hashimoto K."/>
            <person name="Sugano S."/>
            <person name="Gojobori T."/>
            <person name="Chou C.-K."/>
            <person name="Tsai S.-F."/>
            <person name="Wu C.-I."/>
            <person name="Shen C.-K.J."/>
        </authorList>
    </citation>
    <scope>NUCLEOTIDE SEQUENCE</scope>
</reference>
<proteinExistence type="evidence at transcript level"/>
<dbReference type="GO" id="GO:0006508">
    <property type="term" value="P:proteolysis"/>
    <property type="evidence" value="ECO:0007669"/>
    <property type="project" value="UniProtKB-KW"/>
</dbReference>
<keyword evidence="3" id="KW-1185">Reference proteome</keyword>
<dbReference type="EMBL" id="AB172945">
    <property type="protein sequence ID" value="BAE90007.1"/>
    <property type="molecule type" value="mRNA"/>
</dbReference>
<gene>
    <name evidence="2" type="primary">MBTPS1</name>
</gene>
<reference evidence="2 3" key="2">
    <citation type="submission" date="2013-03" db="EMBL/GenBank/DDBJ databases">
        <authorList>
            <person name="Warren W."/>
            <person name="Wilson R.K."/>
        </authorList>
    </citation>
    <scope>NUCLEOTIDE SEQUENCE</scope>
</reference>
<sequence length="54" mass="6077">MALVGLPGHLHFCDQESGFLGRHCSGPCHDHCGFPSRDRVKKWCRTDFNSKAPH</sequence>
<protein>
    <submittedName>
        <fullName evidence="1">Macaca fascicularis brain cDNA clone: QflA-20306, similar to human membrane-bound transcription factor protease, site 1(MBTPS1), transcript variant 1, mRNA, RefSeq: NM_003791.2</fullName>
    </submittedName>
    <submittedName>
        <fullName evidence="2">Membrane bound transcription factor peptidase, site 1</fullName>
    </submittedName>
</protein>
<evidence type="ECO:0000313" key="3">
    <source>
        <dbReference type="Proteomes" id="UP000233100"/>
    </source>
</evidence>